<name>A0A9X1YF09_9PROT</name>
<accession>A0A9X1YF09</accession>
<dbReference type="InterPro" id="IPR037523">
    <property type="entry name" value="VOC_core"/>
</dbReference>
<dbReference type="SUPFAM" id="SSF54593">
    <property type="entry name" value="Glyoxalase/Bleomycin resistance protein/Dihydroxybiphenyl dioxygenase"/>
    <property type="match status" value="1"/>
</dbReference>
<dbReference type="Pfam" id="PF00903">
    <property type="entry name" value="Glyoxalase"/>
    <property type="match status" value="1"/>
</dbReference>
<dbReference type="AlphaFoldDB" id="A0A9X1YF09"/>
<dbReference type="Gene3D" id="3.10.180.10">
    <property type="entry name" value="2,3-Dihydroxybiphenyl 1,2-Dioxygenase, domain 1"/>
    <property type="match status" value="1"/>
</dbReference>
<sequence>MAKIRHIALSVPDPEKAAQFFEQALGLKRAGRAMRGVYMTDGIINVALLNFGDEPVPGFEDQPGYTGLIHFGVWVDELEKSGAAVEAAGGAYKTGRKEKDPNVFYEVKYTTPEGIVFDMTESGWRGAVKEVVPAEAPAKAAEATA</sequence>
<reference evidence="2" key="1">
    <citation type="submission" date="2022-04" db="EMBL/GenBank/DDBJ databases">
        <title>Roseomonas acroporae sp. nov., isolated from coral Acropora digitifera.</title>
        <authorList>
            <person name="Sun H."/>
        </authorList>
    </citation>
    <scope>NUCLEOTIDE SEQUENCE</scope>
    <source>
        <strain evidence="2">NAR14</strain>
    </source>
</reference>
<keyword evidence="3" id="KW-1185">Reference proteome</keyword>
<dbReference type="PROSITE" id="PS51819">
    <property type="entry name" value="VOC"/>
    <property type="match status" value="1"/>
</dbReference>
<protein>
    <submittedName>
        <fullName evidence="2">VOC family protein</fullName>
    </submittedName>
</protein>
<gene>
    <name evidence="2" type="ORF">M0638_25735</name>
</gene>
<organism evidence="2 3">
    <name type="scientific">Roseomonas acroporae</name>
    <dbReference type="NCBI Taxonomy" id="2937791"/>
    <lineage>
        <taxon>Bacteria</taxon>
        <taxon>Pseudomonadati</taxon>
        <taxon>Pseudomonadota</taxon>
        <taxon>Alphaproteobacteria</taxon>
        <taxon>Acetobacterales</taxon>
        <taxon>Roseomonadaceae</taxon>
        <taxon>Roseomonas</taxon>
    </lineage>
</organism>
<proteinExistence type="predicted"/>
<dbReference type="Proteomes" id="UP001139516">
    <property type="component" value="Unassembled WGS sequence"/>
</dbReference>
<feature type="domain" description="VOC" evidence="1">
    <location>
        <begin position="3"/>
        <end position="122"/>
    </location>
</feature>
<comment type="caution">
    <text evidence="2">The sequence shown here is derived from an EMBL/GenBank/DDBJ whole genome shotgun (WGS) entry which is preliminary data.</text>
</comment>
<evidence type="ECO:0000313" key="3">
    <source>
        <dbReference type="Proteomes" id="UP001139516"/>
    </source>
</evidence>
<evidence type="ECO:0000313" key="2">
    <source>
        <dbReference type="EMBL" id="MCK8787763.1"/>
    </source>
</evidence>
<evidence type="ECO:0000259" key="1">
    <source>
        <dbReference type="PROSITE" id="PS51819"/>
    </source>
</evidence>
<dbReference type="InterPro" id="IPR029068">
    <property type="entry name" value="Glyas_Bleomycin-R_OHBP_Dase"/>
</dbReference>
<dbReference type="CDD" id="cd06587">
    <property type="entry name" value="VOC"/>
    <property type="match status" value="1"/>
</dbReference>
<dbReference type="RefSeq" id="WP_248669812.1">
    <property type="nucleotide sequence ID" value="NZ_JALPRX010000144.1"/>
</dbReference>
<dbReference type="InterPro" id="IPR004360">
    <property type="entry name" value="Glyas_Fos-R_dOase_dom"/>
</dbReference>
<dbReference type="EMBL" id="JALPRX010000144">
    <property type="protein sequence ID" value="MCK8787763.1"/>
    <property type="molecule type" value="Genomic_DNA"/>
</dbReference>